<proteinExistence type="predicted"/>
<accession>X6MY12</accession>
<sequence>MGPLVHAINNENERDESTLQAHLDKVASVQACFLNFRSPYDEACQKLKKRIVNCADEASKCIQKDKFAEFRKELEKIGKALILQEHLCSFIDIKKMIKDLESEALDHLNNITVEGYETLKKAIEVMSAPTKGEEQQKKLKLKNSI</sequence>
<keyword evidence="2" id="KW-1185">Reference proteome</keyword>
<dbReference type="EMBL" id="ASPP01015695">
    <property type="protein sequence ID" value="ETO17965.1"/>
    <property type="molecule type" value="Genomic_DNA"/>
</dbReference>
<evidence type="ECO:0000313" key="2">
    <source>
        <dbReference type="Proteomes" id="UP000023152"/>
    </source>
</evidence>
<reference evidence="1 2" key="1">
    <citation type="journal article" date="2013" name="Curr. Biol.">
        <title>The Genome of the Foraminiferan Reticulomyxa filosa.</title>
        <authorList>
            <person name="Glockner G."/>
            <person name="Hulsmann N."/>
            <person name="Schleicher M."/>
            <person name="Noegel A.A."/>
            <person name="Eichinger L."/>
            <person name="Gallinger C."/>
            <person name="Pawlowski J."/>
            <person name="Sierra R."/>
            <person name="Euteneuer U."/>
            <person name="Pillet L."/>
            <person name="Moustafa A."/>
            <person name="Platzer M."/>
            <person name="Groth M."/>
            <person name="Szafranski K."/>
            <person name="Schliwa M."/>
        </authorList>
    </citation>
    <scope>NUCLEOTIDE SEQUENCE [LARGE SCALE GENOMIC DNA]</scope>
</reference>
<dbReference type="Proteomes" id="UP000023152">
    <property type="component" value="Unassembled WGS sequence"/>
</dbReference>
<gene>
    <name evidence="1" type="ORF">RFI_19338</name>
</gene>
<comment type="caution">
    <text evidence="1">The sequence shown here is derived from an EMBL/GenBank/DDBJ whole genome shotgun (WGS) entry which is preliminary data.</text>
</comment>
<dbReference type="AlphaFoldDB" id="X6MY12"/>
<name>X6MY12_RETFI</name>
<protein>
    <submittedName>
        <fullName evidence="1">Uncharacterized protein</fullName>
    </submittedName>
</protein>
<evidence type="ECO:0000313" key="1">
    <source>
        <dbReference type="EMBL" id="ETO17965.1"/>
    </source>
</evidence>
<organism evidence="1 2">
    <name type="scientific">Reticulomyxa filosa</name>
    <dbReference type="NCBI Taxonomy" id="46433"/>
    <lineage>
        <taxon>Eukaryota</taxon>
        <taxon>Sar</taxon>
        <taxon>Rhizaria</taxon>
        <taxon>Retaria</taxon>
        <taxon>Foraminifera</taxon>
        <taxon>Monothalamids</taxon>
        <taxon>Reticulomyxidae</taxon>
        <taxon>Reticulomyxa</taxon>
    </lineage>
</organism>